<protein>
    <submittedName>
        <fullName evidence="2">Peptidase</fullName>
    </submittedName>
</protein>
<dbReference type="EMBL" id="JACJQT010000087">
    <property type="protein sequence ID" value="MBD2281057.1"/>
    <property type="molecule type" value="Genomic_DNA"/>
</dbReference>
<dbReference type="SMART" id="SM00235">
    <property type="entry name" value="ZnMc"/>
    <property type="match status" value="1"/>
</dbReference>
<evidence type="ECO:0000259" key="1">
    <source>
        <dbReference type="SMART" id="SM00235"/>
    </source>
</evidence>
<reference evidence="2 3" key="1">
    <citation type="journal article" date="2020" name="ISME J.">
        <title>Comparative genomics reveals insights into cyanobacterial evolution and habitat adaptation.</title>
        <authorList>
            <person name="Chen M.Y."/>
            <person name="Teng W.K."/>
            <person name="Zhao L."/>
            <person name="Hu C.X."/>
            <person name="Zhou Y.K."/>
            <person name="Han B.P."/>
            <person name="Song L.R."/>
            <person name="Shu W.S."/>
        </authorList>
    </citation>
    <scope>NUCLEOTIDE SEQUENCE [LARGE SCALE GENOMIC DNA]</scope>
    <source>
        <strain evidence="2 3">FACHB-1040</strain>
    </source>
</reference>
<gene>
    <name evidence="2" type="ORF">H6F99_23115</name>
</gene>
<dbReference type="InterPro" id="IPR006026">
    <property type="entry name" value="Peptidase_Metallo"/>
</dbReference>
<comment type="caution">
    <text evidence="2">The sequence shown here is derived from an EMBL/GenBank/DDBJ whole genome shotgun (WGS) entry which is preliminary data.</text>
</comment>
<feature type="domain" description="Peptidase metallopeptidase" evidence="1">
    <location>
        <begin position="97"/>
        <end position="255"/>
    </location>
</feature>
<dbReference type="SUPFAM" id="SSF55486">
    <property type="entry name" value="Metalloproteases ('zincins'), catalytic domain"/>
    <property type="match status" value="1"/>
</dbReference>
<name>A0ABR8C1Z9_APHFL</name>
<proteinExistence type="predicted"/>
<dbReference type="InterPro" id="IPR024079">
    <property type="entry name" value="MetalloPept_cat_dom_sf"/>
</dbReference>
<accession>A0ABR8C1Z9</accession>
<keyword evidence="3" id="KW-1185">Reference proteome</keyword>
<dbReference type="CDD" id="cd04279">
    <property type="entry name" value="ZnMc_MMP_like_1"/>
    <property type="match status" value="1"/>
</dbReference>
<organism evidence="2 3">
    <name type="scientific">Aphanizomenon flos-aquae FACHB-1040</name>
    <dbReference type="NCBI Taxonomy" id="2692887"/>
    <lineage>
        <taxon>Bacteria</taxon>
        <taxon>Bacillati</taxon>
        <taxon>Cyanobacteriota</taxon>
        <taxon>Cyanophyceae</taxon>
        <taxon>Nostocales</taxon>
        <taxon>Aphanizomenonaceae</taxon>
        <taxon>Aphanizomenon</taxon>
    </lineage>
</organism>
<dbReference type="RefSeq" id="WP_190384350.1">
    <property type="nucleotide sequence ID" value="NZ_JACJQT010000087.1"/>
</dbReference>
<sequence>MGKITQNQNFWRRLIVRHFDKLSASLRSLQAAVLTLALSTGLLVVLTNFQVNAGVREQERNSQFIQKNYPLPPTLAQWQDKTNSGDYFDQIKSTKVGYLIWSRFPVKVKIETPTDINEKQSQIWVNSVSQAVQEWSIYLPLQIVEKSAIADITISRKSPPLQREPNGKILRSRSALTTYDLYTENNILSHRFTILLSPSQTGEYVLSAARHELGHALGIWGHSLLNTDTMYFSQVRKPPFISIRDVNTLKRVYEQSTSLGWSVLGKD</sequence>
<dbReference type="Gene3D" id="3.40.390.10">
    <property type="entry name" value="Collagenase (Catalytic Domain)"/>
    <property type="match status" value="1"/>
</dbReference>
<evidence type="ECO:0000313" key="2">
    <source>
        <dbReference type="EMBL" id="MBD2281057.1"/>
    </source>
</evidence>
<dbReference type="Proteomes" id="UP000606721">
    <property type="component" value="Unassembled WGS sequence"/>
</dbReference>
<evidence type="ECO:0000313" key="3">
    <source>
        <dbReference type="Proteomes" id="UP000606721"/>
    </source>
</evidence>